<dbReference type="SUPFAM" id="SSF118215">
    <property type="entry name" value="Proton glutamate symport protein"/>
    <property type="match status" value="1"/>
</dbReference>
<evidence type="ECO:0000313" key="8">
    <source>
        <dbReference type="EMBL" id="MBD1423448.1"/>
    </source>
</evidence>
<feature type="transmembrane region" description="Helical" evidence="7">
    <location>
        <begin position="12"/>
        <end position="36"/>
    </location>
</feature>
<name>A0ABR7XWQ0_9SPHI</name>
<reference evidence="8 9" key="1">
    <citation type="submission" date="2020-08" db="EMBL/GenBank/DDBJ databases">
        <title>Sphingobacterium sp. DN00404 isolated from aquaculture water.</title>
        <authorList>
            <person name="Zhang M."/>
        </authorList>
    </citation>
    <scope>NUCLEOTIDE SEQUENCE [LARGE SCALE GENOMIC DNA]</scope>
    <source>
        <strain evidence="8 9">KCTC 42746</strain>
    </source>
</reference>
<feature type="transmembrane region" description="Helical" evidence="7">
    <location>
        <begin position="185"/>
        <end position="202"/>
    </location>
</feature>
<dbReference type="EMBL" id="JACNYL010000005">
    <property type="protein sequence ID" value="MBD1423448.1"/>
    <property type="molecule type" value="Genomic_DNA"/>
</dbReference>
<evidence type="ECO:0000256" key="3">
    <source>
        <dbReference type="ARBA" id="ARBA00022475"/>
    </source>
</evidence>
<dbReference type="InterPro" id="IPR036458">
    <property type="entry name" value="Na:dicarbo_symporter_sf"/>
</dbReference>
<keyword evidence="4 7" id="KW-0812">Transmembrane</keyword>
<feature type="transmembrane region" description="Helical" evidence="7">
    <location>
        <begin position="222"/>
        <end position="240"/>
    </location>
</feature>
<dbReference type="PANTHER" id="PTHR42865">
    <property type="entry name" value="PROTON/GLUTAMATE-ASPARTATE SYMPORTER"/>
    <property type="match status" value="1"/>
</dbReference>
<protein>
    <submittedName>
        <fullName evidence="8">Dicarboxylate/amino acid:cation symporter</fullName>
    </submittedName>
</protein>
<dbReference type="PRINTS" id="PR00173">
    <property type="entry name" value="EDTRNSPORT"/>
</dbReference>
<keyword evidence="2" id="KW-0813">Transport</keyword>
<sequence length="411" mass="44405">MMNTILTNYSNIILLLVGITCGSLIGLFLPDIVSVIKPLGDIFLHLLFVSVIPLLFFAITSSIANIGQHSQLRRTLSVMIAVFVLTIIIAAIFTIMALWLFPVTASQDTSTLSMTLPDNPTGSWGDRLVQFLTVEEFAHLLSRQHILAFILFSFLIGIAVRKSGDVAKPFLHFLVAGNEVMKNMLNILMRAAPVGLGAYFAYQVQTLGPELFGFYAKPLGFYYIFGMVFFFVVFSCYAFAAHGRRGVKVYWKYNITPSLTALSTCSSLATLPSNLLAAKSMGIPDAVANVVVTLGNTLYKNGSAISSILKIYVAFAILGWNFFEPMTIMTAIGITILVSMVAGGIPNGGFIGEMLMISVYGIPNEAVPAVMIIGALVDPLATVLNATGDTVAAMLVARFSPEDRSAVSSKY</sequence>
<feature type="transmembrane region" description="Helical" evidence="7">
    <location>
        <begin position="146"/>
        <end position="164"/>
    </location>
</feature>
<keyword evidence="3" id="KW-1003">Cell membrane</keyword>
<evidence type="ECO:0000256" key="1">
    <source>
        <dbReference type="ARBA" id="ARBA00004651"/>
    </source>
</evidence>
<feature type="transmembrane region" description="Helical" evidence="7">
    <location>
        <begin position="76"/>
        <end position="101"/>
    </location>
</feature>
<keyword evidence="9" id="KW-1185">Reference proteome</keyword>
<dbReference type="Gene3D" id="1.10.3860.10">
    <property type="entry name" value="Sodium:dicarboxylate symporter"/>
    <property type="match status" value="1"/>
</dbReference>
<evidence type="ECO:0000313" key="9">
    <source>
        <dbReference type="Proteomes" id="UP000651112"/>
    </source>
</evidence>
<comment type="caution">
    <text evidence="8">The sequence shown here is derived from an EMBL/GenBank/DDBJ whole genome shotgun (WGS) entry which is preliminary data.</text>
</comment>
<organism evidence="8 9">
    <name type="scientific">Sphingobacterium chuzhouense</name>
    <dbReference type="NCBI Taxonomy" id="1742264"/>
    <lineage>
        <taxon>Bacteria</taxon>
        <taxon>Pseudomonadati</taxon>
        <taxon>Bacteroidota</taxon>
        <taxon>Sphingobacteriia</taxon>
        <taxon>Sphingobacteriales</taxon>
        <taxon>Sphingobacteriaceae</taxon>
        <taxon>Sphingobacterium</taxon>
    </lineage>
</organism>
<evidence type="ECO:0000256" key="2">
    <source>
        <dbReference type="ARBA" id="ARBA00022448"/>
    </source>
</evidence>
<proteinExistence type="predicted"/>
<feature type="transmembrane region" description="Helical" evidence="7">
    <location>
        <begin position="328"/>
        <end position="346"/>
    </location>
</feature>
<feature type="transmembrane region" description="Helical" evidence="7">
    <location>
        <begin position="304"/>
        <end position="322"/>
    </location>
</feature>
<accession>A0ABR7XWQ0</accession>
<keyword evidence="6 7" id="KW-0472">Membrane</keyword>
<evidence type="ECO:0000256" key="4">
    <source>
        <dbReference type="ARBA" id="ARBA00022692"/>
    </source>
</evidence>
<evidence type="ECO:0000256" key="5">
    <source>
        <dbReference type="ARBA" id="ARBA00022989"/>
    </source>
</evidence>
<evidence type="ECO:0000256" key="6">
    <source>
        <dbReference type="ARBA" id="ARBA00023136"/>
    </source>
</evidence>
<comment type="subcellular location">
    <subcellularLocation>
        <location evidence="1">Cell membrane</location>
        <topology evidence="1">Multi-pass membrane protein</topology>
    </subcellularLocation>
</comment>
<dbReference type="Proteomes" id="UP000651112">
    <property type="component" value="Unassembled WGS sequence"/>
</dbReference>
<gene>
    <name evidence="8" type="ORF">H8B21_17935</name>
</gene>
<dbReference type="RefSeq" id="WP_190315238.1">
    <property type="nucleotide sequence ID" value="NZ_JACNYL010000005.1"/>
</dbReference>
<feature type="transmembrane region" description="Helical" evidence="7">
    <location>
        <begin position="42"/>
        <end position="64"/>
    </location>
</feature>
<keyword evidence="5 7" id="KW-1133">Transmembrane helix</keyword>
<dbReference type="PANTHER" id="PTHR42865:SF7">
    <property type="entry name" value="PROTON_GLUTAMATE-ASPARTATE SYMPORTER"/>
    <property type="match status" value="1"/>
</dbReference>
<dbReference type="Pfam" id="PF00375">
    <property type="entry name" value="SDF"/>
    <property type="match status" value="1"/>
</dbReference>
<dbReference type="InterPro" id="IPR001991">
    <property type="entry name" value="Na-dicarboxylate_symporter"/>
</dbReference>
<evidence type="ECO:0000256" key="7">
    <source>
        <dbReference type="SAM" id="Phobius"/>
    </source>
</evidence>